<reference evidence="1" key="1">
    <citation type="submission" date="2018-03" db="EMBL/GenBank/DDBJ databases">
        <title>Phage therapy in agriculture - a green tech approach to combat plant pathogenic bacteria.</title>
        <authorList>
            <person name="Carstens A.B."/>
            <person name="Djurhuus A.M."/>
            <person name="Hansen L.H."/>
        </authorList>
    </citation>
    <scope>NUCLEOTIDE SEQUENCE [LARGE SCALE GENOMIC DNA]</scope>
</reference>
<dbReference type="GO" id="GO:0039653">
    <property type="term" value="P:symbiont-mediated suppression of host transcription"/>
    <property type="evidence" value="ECO:0007669"/>
    <property type="project" value="InterPro"/>
</dbReference>
<dbReference type="InterPro" id="IPR020367">
    <property type="entry name" value="Host_transcript_inhib_Alc"/>
</dbReference>
<dbReference type="KEGG" id="vg:65112820"/>
<evidence type="ECO:0000313" key="1">
    <source>
        <dbReference type="EMBL" id="AWD90387.1"/>
    </source>
</evidence>
<organism evidence="1 2">
    <name type="scientific">Erwinia phage Cronus</name>
    <dbReference type="NCBI Taxonomy" id="2163633"/>
    <lineage>
        <taxon>Viruses</taxon>
        <taxon>Duplodnaviria</taxon>
        <taxon>Heunggongvirae</taxon>
        <taxon>Uroviricota</taxon>
        <taxon>Caudoviricetes</taxon>
        <taxon>Pantevenvirales</taxon>
        <taxon>Straboviridae</taxon>
        <taxon>Tevenvirinae</taxon>
        <taxon>Risoevirus</taxon>
        <taxon>Risoevirus cronus</taxon>
        <taxon>Roskildevirus cronus</taxon>
    </lineage>
</organism>
<proteinExistence type="predicted"/>
<evidence type="ECO:0008006" key="3">
    <source>
        <dbReference type="Google" id="ProtNLM"/>
    </source>
</evidence>
<dbReference type="EMBL" id="MH059636">
    <property type="protein sequence ID" value="AWD90387.1"/>
    <property type="molecule type" value="Genomic_DNA"/>
</dbReference>
<keyword evidence="2" id="KW-1185">Reference proteome</keyword>
<dbReference type="RefSeq" id="YP_010095186.1">
    <property type="nucleotide sequence ID" value="NC_055743.1"/>
</dbReference>
<dbReference type="Pfam" id="PF17527">
    <property type="entry name" value="ALC"/>
    <property type="match status" value="1"/>
</dbReference>
<protein>
    <recommendedName>
        <fullName evidence="3">Inhibitor of host transcription</fullName>
    </recommendedName>
</protein>
<sequence>MNMQLITNEMLVEKYGDRHDGICVFNGGKTVGFLTDLRTAFAKDQKKRRKQKDYTDRVTEARRDAMPEAVNEMKEYLENQLAKYDADVFINLTQPNVHLNGHKLYITVDPIYGKHRLGIMHASMSSSELAEEVDTCYRISYSDSPRHILINGIEKDAIVETIIKLCSHS</sequence>
<evidence type="ECO:0000313" key="2">
    <source>
        <dbReference type="Proteomes" id="UP000246316"/>
    </source>
</evidence>
<accession>A0A2S1GLW7</accession>
<dbReference type="Proteomes" id="UP000246316">
    <property type="component" value="Segment"/>
</dbReference>
<name>A0A2S1GLW7_9CAUD</name>
<dbReference type="GeneID" id="65112820"/>